<dbReference type="PANTHER" id="PTHR47447:SF17">
    <property type="entry name" value="OS12G0638900 PROTEIN"/>
    <property type="match status" value="1"/>
</dbReference>
<feature type="non-terminal residue" evidence="2">
    <location>
        <position position="358"/>
    </location>
</feature>
<dbReference type="Gene3D" id="1.25.40.10">
    <property type="entry name" value="Tetratricopeptide repeat domain"/>
    <property type="match status" value="2"/>
</dbReference>
<evidence type="ECO:0008006" key="4">
    <source>
        <dbReference type="Google" id="ProtNLM"/>
    </source>
</evidence>
<keyword evidence="3" id="KW-1185">Reference proteome</keyword>
<dbReference type="InterPro" id="IPR002885">
    <property type="entry name" value="PPR_rpt"/>
</dbReference>
<evidence type="ECO:0000313" key="3">
    <source>
        <dbReference type="Proteomes" id="UP000654075"/>
    </source>
</evidence>
<dbReference type="EMBL" id="CAJNNV010001646">
    <property type="protein sequence ID" value="CAE8585467.1"/>
    <property type="molecule type" value="Genomic_DNA"/>
</dbReference>
<gene>
    <name evidence="2" type="ORF">PGLA1383_LOCUS4374</name>
</gene>
<proteinExistence type="predicted"/>
<keyword evidence="1" id="KW-0677">Repeat</keyword>
<name>A0A813DHI2_POLGL</name>
<evidence type="ECO:0000313" key="2">
    <source>
        <dbReference type="EMBL" id="CAE8585467.1"/>
    </source>
</evidence>
<protein>
    <recommendedName>
        <fullName evidence="4">Pentatricopeptide repeat-containing protein, chloroplastic</fullName>
    </recommendedName>
</protein>
<dbReference type="OrthoDB" id="185373at2759"/>
<comment type="caution">
    <text evidence="2">The sequence shown here is derived from an EMBL/GenBank/DDBJ whole genome shotgun (WGS) entry which is preliminary data.</text>
</comment>
<evidence type="ECO:0000256" key="1">
    <source>
        <dbReference type="ARBA" id="ARBA00022737"/>
    </source>
</evidence>
<dbReference type="PANTHER" id="PTHR47447">
    <property type="entry name" value="OS03G0856100 PROTEIN"/>
    <property type="match status" value="1"/>
</dbReference>
<accession>A0A813DHI2</accession>
<dbReference type="AlphaFoldDB" id="A0A813DHI2"/>
<dbReference type="InterPro" id="IPR011990">
    <property type="entry name" value="TPR-like_helical_dom_sf"/>
</dbReference>
<reference evidence="2" key="1">
    <citation type="submission" date="2021-02" db="EMBL/GenBank/DDBJ databases">
        <authorList>
            <person name="Dougan E. K."/>
            <person name="Rhodes N."/>
            <person name="Thang M."/>
            <person name="Chan C."/>
        </authorList>
    </citation>
    <scope>NUCLEOTIDE SEQUENCE</scope>
</reference>
<sequence length="358" mass="38104">MRGPAPRGRSSDDVLRLCTGIISSCGKRWQWQKAVDTLAGMQRDSIRPNIITYNAVLAALKDGAPSAGGALRLLRSLGHLRVQADILSYNTTVTALERSTQWPAAIALVEESINRRLQPSLVTFNALLSAGAKGSLWRRTCSLLWDLWAPAEREHRRQGPSPCVVEDDVVRAAMRAASLVPEGVSFVSALAACAEASEWQAALGLLGQAESIVQGTPVTAAAAITATMVACSRASHWNLGLELLSRKLAKRLAPDASLLGAAIGACAAGQSWEIALAWLRRAESLHLDNVAARRAALAACELGAWQVALNLLYFSSTTQQGRLPEALAHGSCIAAAAKAAEWHVALALFQELGKQSCY</sequence>
<dbReference type="Proteomes" id="UP000654075">
    <property type="component" value="Unassembled WGS sequence"/>
</dbReference>
<dbReference type="Pfam" id="PF13812">
    <property type="entry name" value="PPR_3"/>
    <property type="match status" value="2"/>
</dbReference>
<organism evidence="2 3">
    <name type="scientific">Polarella glacialis</name>
    <name type="common">Dinoflagellate</name>
    <dbReference type="NCBI Taxonomy" id="89957"/>
    <lineage>
        <taxon>Eukaryota</taxon>
        <taxon>Sar</taxon>
        <taxon>Alveolata</taxon>
        <taxon>Dinophyceae</taxon>
        <taxon>Suessiales</taxon>
        <taxon>Suessiaceae</taxon>
        <taxon>Polarella</taxon>
    </lineage>
</organism>